<dbReference type="Pfam" id="PF01794">
    <property type="entry name" value="Ferric_reduct"/>
    <property type="match status" value="1"/>
</dbReference>
<keyword evidence="6 7" id="KW-0472">Membrane</keyword>
<evidence type="ECO:0000256" key="4">
    <source>
        <dbReference type="ARBA" id="ARBA00022989"/>
    </source>
</evidence>
<feature type="transmembrane region" description="Helical" evidence="7">
    <location>
        <begin position="378"/>
        <end position="400"/>
    </location>
</feature>
<dbReference type="PANTHER" id="PTHR32361:SF9">
    <property type="entry name" value="FERRIC REDUCTASE TRANSMEMBRANE COMPONENT 3-RELATED"/>
    <property type="match status" value="1"/>
</dbReference>
<evidence type="ECO:0000256" key="8">
    <source>
        <dbReference type="SAM" id="SignalP"/>
    </source>
</evidence>
<feature type="transmembrane region" description="Helical" evidence="7">
    <location>
        <begin position="336"/>
        <end position="358"/>
    </location>
</feature>
<dbReference type="InterPro" id="IPR051410">
    <property type="entry name" value="Ferric/Cupric_Reductase"/>
</dbReference>
<evidence type="ECO:0000313" key="10">
    <source>
        <dbReference type="EMBL" id="KAG4410931.1"/>
    </source>
</evidence>
<sequence length="499" mass="57736">MLPLYILLTCLISYAWGRPSDPSEFCFGGCELALGIFKFNETSSTPADPSTLRAKNGCDNELRIRSLYLCLSMYCTVDERVRGLGGMDETCQRRSNVTIPPFSIVDGYSDEDVDALRHLHQEEIPKGKDFVLNEVAVPSKEVFNLAFDTLDAVYFETRIHNVYGCAMYYFWVIVVAIGLLSHLVPYLLNFQIHDRKWQSLPSDDIDGTEDQSYKNQRSILDTPYTLLKRYITVPATFGYKRSQNIGWCTIPTRVQSLTIGAFILINIILCSCSYRVFPNNIYWPRVYDQGLRYFADRTGVISTANLPLIWLFGIRNNALMWLTGWDFATYNNFHRWVARVSTFEAVLHSLAYTVMIVAGEGSISEAWTYYLTYYQQKYFVNGVLATIFMVGILVASVYPLRRNFYEIFLWLHIILSILVIITMYYHVEIFRGYTLYIYPCILIWALDRLLRLLRILSFNRLFWTTSASITYSPTSNIVRLSVPYTTAYIKPRPGTFYYV</sequence>
<dbReference type="GO" id="GO:0015677">
    <property type="term" value="P:copper ion import"/>
    <property type="evidence" value="ECO:0007669"/>
    <property type="project" value="TreeGrafter"/>
</dbReference>
<dbReference type="OrthoDB" id="167398at2759"/>
<evidence type="ECO:0000256" key="3">
    <source>
        <dbReference type="ARBA" id="ARBA00022692"/>
    </source>
</evidence>
<dbReference type="GO" id="GO:0006879">
    <property type="term" value="P:intracellular iron ion homeostasis"/>
    <property type="evidence" value="ECO:0007669"/>
    <property type="project" value="TreeGrafter"/>
</dbReference>
<comment type="caution">
    <text evidence="10">The sequence shown here is derived from an EMBL/GenBank/DDBJ whole genome shotgun (WGS) entry which is preliminary data.</text>
</comment>
<accession>A0A8H7T283</accession>
<evidence type="ECO:0000256" key="2">
    <source>
        <dbReference type="ARBA" id="ARBA00022448"/>
    </source>
</evidence>
<evidence type="ECO:0000256" key="5">
    <source>
        <dbReference type="ARBA" id="ARBA00023065"/>
    </source>
</evidence>
<name>A0A8H7T283_9HELO</name>
<evidence type="ECO:0000256" key="6">
    <source>
        <dbReference type="ARBA" id="ARBA00023136"/>
    </source>
</evidence>
<feature type="transmembrane region" description="Helical" evidence="7">
    <location>
        <begin position="297"/>
        <end position="315"/>
    </location>
</feature>
<dbReference type="AlphaFoldDB" id="A0A8H7T283"/>
<dbReference type="GO" id="GO:0000293">
    <property type="term" value="F:ferric-chelate reductase activity"/>
    <property type="evidence" value="ECO:0007669"/>
    <property type="project" value="TreeGrafter"/>
</dbReference>
<dbReference type="PANTHER" id="PTHR32361">
    <property type="entry name" value="FERRIC/CUPRIC REDUCTASE TRANSMEMBRANE COMPONENT"/>
    <property type="match status" value="1"/>
</dbReference>
<feature type="chain" id="PRO_5034882200" description="Ferric oxidoreductase domain-containing protein" evidence="8">
    <location>
        <begin position="18"/>
        <end position="499"/>
    </location>
</feature>
<keyword evidence="11" id="KW-1185">Reference proteome</keyword>
<feature type="domain" description="Ferric oxidoreductase" evidence="9">
    <location>
        <begin position="298"/>
        <end position="422"/>
    </location>
</feature>
<feature type="transmembrane region" description="Helical" evidence="7">
    <location>
        <begin position="168"/>
        <end position="188"/>
    </location>
</feature>
<feature type="non-terminal residue" evidence="10">
    <location>
        <position position="1"/>
    </location>
</feature>
<keyword evidence="8" id="KW-0732">Signal</keyword>
<organism evidence="10 11">
    <name type="scientific">Cadophora malorum</name>
    <dbReference type="NCBI Taxonomy" id="108018"/>
    <lineage>
        <taxon>Eukaryota</taxon>
        <taxon>Fungi</taxon>
        <taxon>Dikarya</taxon>
        <taxon>Ascomycota</taxon>
        <taxon>Pezizomycotina</taxon>
        <taxon>Leotiomycetes</taxon>
        <taxon>Helotiales</taxon>
        <taxon>Ploettnerulaceae</taxon>
        <taxon>Cadophora</taxon>
    </lineage>
</organism>
<protein>
    <recommendedName>
        <fullName evidence="9">Ferric oxidoreductase domain-containing protein</fullName>
    </recommendedName>
</protein>
<evidence type="ECO:0000256" key="1">
    <source>
        <dbReference type="ARBA" id="ARBA00004141"/>
    </source>
</evidence>
<keyword evidence="2" id="KW-0813">Transport</keyword>
<evidence type="ECO:0000313" key="11">
    <source>
        <dbReference type="Proteomes" id="UP000664132"/>
    </source>
</evidence>
<comment type="subcellular location">
    <subcellularLocation>
        <location evidence="1">Membrane</location>
        <topology evidence="1">Multi-pass membrane protein</topology>
    </subcellularLocation>
</comment>
<feature type="transmembrane region" description="Helical" evidence="7">
    <location>
        <begin position="257"/>
        <end position="277"/>
    </location>
</feature>
<evidence type="ECO:0000256" key="7">
    <source>
        <dbReference type="SAM" id="Phobius"/>
    </source>
</evidence>
<feature type="signal peptide" evidence="8">
    <location>
        <begin position="1"/>
        <end position="17"/>
    </location>
</feature>
<feature type="transmembrane region" description="Helical" evidence="7">
    <location>
        <begin position="407"/>
        <end position="427"/>
    </location>
</feature>
<feature type="transmembrane region" description="Helical" evidence="7">
    <location>
        <begin position="433"/>
        <end position="450"/>
    </location>
</feature>
<keyword evidence="3 7" id="KW-0812">Transmembrane</keyword>
<dbReference type="InterPro" id="IPR013130">
    <property type="entry name" value="Fe3_Rdtase_TM_dom"/>
</dbReference>
<dbReference type="EMBL" id="JAFJYH010000553">
    <property type="protein sequence ID" value="KAG4410931.1"/>
    <property type="molecule type" value="Genomic_DNA"/>
</dbReference>
<dbReference type="GO" id="GO:0005886">
    <property type="term" value="C:plasma membrane"/>
    <property type="evidence" value="ECO:0007669"/>
    <property type="project" value="TreeGrafter"/>
</dbReference>
<keyword evidence="5" id="KW-0406">Ion transport</keyword>
<reference evidence="10" key="1">
    <citation type="submission" date="2021-02" db="EMBL/GenBank/DDBJ databases">
        <title>Genome sequence Cadophora malorum strain M34.</title>
        <authorList>
            <person name="Stefanovic E."/>
            <person name="Vu D."/>
            <person name="Scully C."/>
            <person name="Dijksterhuis J."/>
            <person name="Roader J."/>
            <person name="Houbraken J."/>
        </authorList>
    </citation>
    <scope>NUCLEOTIDE SEQUENCE</scope>
    <source>
        <strain evidence="10">M34</strain>
    </source>
</reference>
<keyword evidence="4 7" id="KW-1133">Transmembrane helix</keyword>
<evidence type="ECO:0000259" key="9">
    <source>
        <dbReference type="Pfam" id="PF01794"/>
    </source>
</evidence>
<gene>
    <name evidence="10" type="ORF">IFR04_015929</name>
</gene>
<proteinExistence type="predicted"/>
<dbReference type="GO" id="GO:0006826">
    <property type="term" value="P:iron ion transport"/>
    <property type="evidence" value="ECO:0007669"/>
    <property type="project" value="TreeGrafter"/>
</dbReference>
<dbReference type="Proteomes" id="UP000664132">
    <property type="component" value="Unassembled WGS sequence"/>
</dbReference>